<dbReference type="EMBL" id="JANBPW010001710">
    <property type="protein sequence ID" value="KAJ1943423.1"/>
    <property type="molecule type" value="Genomic_DNA"/>
</dbReference>
<gene>
    <name evidence="1" type="primary">MEC1_3</name>
    <name evidence="1" type="ORF">FBU59_002916</name>
</gene>
<keyword evidence="2" id="KW-1185">Reference proteome</keyword>
<reference evidence="1" key="1">
    <citation type="submission" date="2022-07" db="EMBL/GenBank/DDBJ databases">
        <title>Phylogenomic reconstructions and comparative analyses of Kickxellomycotina fungi.</title>
        <authorList>
            <person name="Reynolds N.K."/>
            <person name="Stajich J.E."/>
            <person name="Barry K."/>
            <person name="Grigoriev I.V."/>
            <person name="Crous P."/>
            <person name="Smith M.E."/>
        </authorList>
    </citation>
    <scope>NUCLEOTIDE SEQUENCE</scope>
    <source>
        <strain evidence="1">NRRL 5244</strain>
    </source>
</reference>
<sequence length="357" mass="40982">MHIPKDFPDLAGCNGFADKVTVMDSMQKPKRIEILGSDGCSYPFLCKSKDDLRKDACVMRLNTMINHLMQANRQTRERNLHIRTYAVVPLNEECGLIQWVGSTTGIRSILMNQFKKRNVKIHVNDIKRILAKTSPSPQEIFTKELLPKYPSVMHEWFMESFPNPGEWLLNRTAFTRTAAVMSMIGYIIGLGDRHCVNILLDEKTGDVVHVDFDCLFNQGLLQEKPEVVPFRLTRNMVDAMGVTGYEGTFRKTCEMTLRLLCEHRDALMSVLEPLVHDLLVEWIRRSYPGNMSLEPIRELASMNDHAKKILDTLRKKLQGKLHGETQLSVEEQVDELIREATDPGRLFQMFIGWAAYL</sequence>
<evidence type="ECO:0000313" key="1">
    <source>
        <dbReference type="EMBL" id="KAJ1943423.1"/>
    </source>
</evidence>
<dbReference type="EC" id="2.7.11.1" evidence="1"/>
<accession>A0ACC1J9R0</accession>
<proteinExistence type="predicted"/>
<protein>
    <submittedName>
        <fullName evidence="1">Serine/threonine-protein kinase M1</fullName>
        <ecNumber evidence="1">2.7.11.1</ecNumber>
    </submittedName>
</protein>
<organism evidence="1 2">
    <name type="scientific">Linderina macrospora</name>
    <dbReference type="NCBI Taxonomy" id="4868"/>
    <lineage>
        <taxon>Eukaryota</taxon>
        <taxon>Fungi</taxon>
        <taxon>Fungi incertae sedis</taxon>
        <taxon>Zoopagomycota</taxon>
        <taxon>Kickxellomycotina</taxon>
        <taxon>Kickxellomycetes</taxon>
        <taxon>Kickxellales</taxon>
        <taxon>Kickxellaceae</taxon>
        <taxon>Linderina</taxon>
    </lineage>
</organism>
<comment type="caution">
    <text evidence="1">The sequence shown here is derived from an EMBL/GenBank/DDBJ whole genome shotgun (WGS) entry which is preliminary data.</text>
</comment>
<dbReference type="Proteomes" id="UP001150603">
    <property type="component" value="Unassembled WGS sequence"/>
</dbReference>
<evidence type="ECO:0000313" key="2">
    <source>
        <dbReference type="Proteomes" id="UP001150603"/>
    </source>
</evidence>
<keyword evidence="1" id="KW-0418">Kinase</keyword>
<keyword evidence="1" id="KW-0808">Transferase</keyword>
<name>A0ACC1J9R0_9FUNG</name>